<dbReference type="Gene3D" id="1.20.120.1630">
    <property type="match status" value="1"/>
</dbReference>
<evidence type="ECO:0000256" key="2">
    <source>
        <dbReference type="ARBA" id="ARBA00022692"/>
    </source>
</evidence>
<reference evidence="6 7" key="1">
    <citation type="journal article" date="2019" name="Int. J. Syst. Evol. Microbiol.">
        <title>The Global Catalogue of Microorganisms (GCM) 10K type strain sequencing project: providing services to taxonomists for standard genome sequencing and annotation.</title>
        <authorList>
            <consortium name="The Broad Institute Genomics Platform"/>
            <consortium name="The Broad Institute Genome Sequencing Center for Infectious Disease"/>
            <person name="Wu L."/>
            <person name="Ma J."/>
        </authorList>
    </citation>
    <scope>NUCLEOTIDE SEQUENCE [LARGE SCALE GENOMIC DNA]</scope>
    <source>
        <strain evidence="6 7">JCM 15896</strain>
    </source>
</reference>
<dbReference type="Proteomes" id="UP001500359">
    <property type="component" value="Unassembled WGS sequence"/>
</dbReference>
<dbReference type="Pfam" id="PF04191">
    <property type="entry name" value="PEMT"/>
    <property type="match status" value="1"/>
</dbReference>
<name>A0ABN1LCQ5_9ALTE</name>
<feature type="transmembrane region" description="Helical" evidence="5">
    <location>
        <begin position="145"/>
        <end position="170"/>
    </location>
</feature>
<gene>
    <name evidence="6" type="ORF">GCM10009114_02500</name>
</gene>
<feature type="transmembrane region" description="Helical" evidence="5">
    <location>
        <begin position="84"/>
        <end position="107"/>
    </location>
</feature>
<feature type="transmembrane region" description="Helical" evidence="5">
    <location>
        <begin position="49"/>
        <end position="72"/>
    </location>
</feature>
<dbReference type="PANTHER" id="PTHR12714">
    <property type="entry name" value="PROTEIN-S ISOPRENYLCYSTEINE O-METHYLTRANSFERASE"/>
    <property type="match status" value="1"/>
</dbReference>
<sequence>MSVYQFSEWFLALFFSFVAVFYTINITLKKRRFKQASLATMGTPFSLHWWNHATFHLFRVLIWGLCVVRIAYPEVDVVLGKFDLLFIPLLQIVGMVFMLIGFSLAGVSGRDLQHNWRSGIYLDKPKTLVKSGVYRISRNPAFSGVILAQLGFFMVLPSIFTLVCLAVGVLSLRIQVMLEENHLSNLFGEQYTRYAQSTPRWF</sequence>
<dbReference type="EMBL" id="BAAAFD010000001">
    <property type="protein sequence ID" value="GAA0852464.1"/>
    <property type="molecule type" value="Genomic_DNA"/>
</dbReference>
<proteinExistence type="predicted"/>
<keyword evidence="7" id="KW-1185">Reference proteome</keyword>
<evidence type="ECO:0000256" key="3">
    <source>
        <dbReference type="ARBA" id="ARBA00022989"/>
    </source>
</evidence>
<evidence type="ECO:0008006" key="8">
    <source>
        <dbReference type="Google" id="ProtNLM"/>
    </source>
</evidence>
<accession>A0ABN1LCQ5</accession>
<dbReference type="InterPro" id="IPR007318">
    <property type="entry name" value="Phopholipid_MeTrfase"/>
</dbReference>
<dbReference type="RefSeq" id="WP_343855806.1">
    <property type="nucleotide sequence ID" value="NZ_BAAAFD010000001.1"/>
</dbReference>
<protein>
    <recommendedName>
        <fullName evidence="8">Isoprenylcysteine carboxylmethyltransferase family protein</fullName>
    </recommendedName>
</protein>
<evidence type="ECO:0000313" key="6">
    <source>
        <dbReference type="EMBL" id="GAA0852464.1"/>
    </source>
</evidence>
<evidence type="ECO:0000256" key="4">
    <source>
        <dbReference type="ARBA" id="ARBA00023136"/>
    </source>
</evidence>
<feature type="transmembrane region" description="Helical" evidence="5">
    <location>
        <begin position="6"/>
        <end position="28"/>
    </location>
</feature>
<comment type="subcellular location">
    <subcellularLocation>
        <location evidence="1">Endomembrane system</location>
        <topology evidence="1">Multi-pass membrane protein</topology>
    </subcellularLocation>
</comment>
<keyword evidence="4 5" id="KW-0472">Membrane</keyword>
<organism evidence="6 7">
    <name type="scientific">Aliiglaciecola litoralis</name>
    <dbReference type="NCBI Taxonomy" id="582857"/>
    <lineage>
        <taxon>Bacteria</taxon>
        <taxon>Pseudomonadati</taxon>
        <taxon>Pseudomonadota</taxon>
        <taxon>Gammaproteobacteria</taxon>
        <taxon>Alteromonadales</taxon>
        <taxon>Alteromonadaceae</taxon>
        <taxon>Aliiglaciecola</taxon>
    </lineage>
</organism>
<comment type="caution">
    <text evidence="6">The sequence shown here is derived from an EMBL/GenBank/DDBJ whole genome shotgun (WGS) entry which is preliminary data.</text>
</comment>
<keyword evidence="2 5" id="KW-0812">Transmembrane</keyword>
<evidence type="ECO:0000256" key="5">
    <source>
        <dbReference type="SAM" id="Phobius"/>
    </source>
</evidence>
<evidence type="ECO:0000256" key="1">
    <source>
        <dbReference type="ARBA" id="ARBA00004127"/>
    </source>
</evidence>
<dbReference type="PANTHER" id="PTHR12714:SF24">
    <property type="entry name" value="SLR1182 PROTEIN"/>
    <property type="match status" value="1"/>
</dbReference>
<keyword evidence="3 5" id="KW-1133">Transmembrane helix</keyword>
<evidence type="ECO:0000313" key="7">
    <source>
        <dbReference type="Proteomes" id="UP001500359"/>
    </source>
</evidence>